<dbReference type="SUPFAM" id="SSF158472">
    <property type="entry name" value="HAMP domain-like"/>
    <property type="match status" value="1"/>
</dbReference>
<dbReference type="Proteomes" id="UP000007488">
    <property type="component" value="Chromosome"/>
</dbReference>
<dbReference type="PRINTS" id="PR00344">
    <property type="entry name" value="BCTRLSENSOR"/>
</dbReference>
<dbReference type="InterPro" id="IPR005467">
    <property type="entry name" value="His_kinase_dom"/>
</dbReference>
<dbReference type="PROSITE" id="PS50109">
    <property type="entry name" value="HIS_KIN"/>
    <property type="match status" value="1"/>
</dbReference>
<dbReference type="InterPro" id="IPR013767">
    <property type="entry name" value="PAS_fold"/>
</dbReference>
<dbReference type="InterPro" id="IPR004358">
    <property type="entry name" value="Sig_transdc_His_kin-like_C"/>
</dbReference>
<dbReference type="SUPFAM" id="SSF47384">
    <property type="entry name" value="Homodimeric domain of signal transducing histidine kinase"/>
    <property type="match status" value="1"/>
</dbReference>
<dbReference type="CDD" id="cd00130">
    <property type="entry name" value="PAS"/>
    <property type="match status" value="1"/>
</dbReference>
<dbReference type="Gene3D" id="3.30.565.10">
    <property type="entry name" value="Histidine kinase-like ATPase, C-terminal domain"/>
    <property type="match status" value="1"/>
</dbReference>
<evidence type="ECO:0000256" key="10">
    <source>
        <dbReference type="SAM" id="Phobius"/>
    </source>
</evidence>
<dbReference type="GO" id="GO:0000155">
    <property type="term" value="F:phosphorelay sensor kinase activity"/>
    <property type="evidence" value="ECO:0007669"/>
    <property type="project" value="InterPro"/>
</dbReference>
<dbReference type="CDD" id="cd00075">
    <property type="entry name" value="HATPase"/>
    <property type="match status" value="1"/>
</dbReference>
<dbReference type="STRING" id="645991.Sgly_0136"/>
<dbReference type="EC" id="2.7.13.3" evidence="3"/>
<comment type="subcellular location">
    <subcellularLocation>
        <location evidence="2">Membrane</location>
    </subcellularLocation>
</comment>
<dbReference type="InterPro" id="IPR003594">
    <property type="entry name" value="HATPase_dom"/>
</dbReference>
<evidence type="ECO:0000256" key="2">
    <source>
        <dbReference type="ARBA" id="ARBA00004370"/>
    </source>
</evidence>
<dbReference type="Gene3D" id="3.30.450.20">
    <property type="entry name" value="PAS domain"/>
    <property type="match status" value="1"/>
</dbReference>
<keyword evidence="14" id="KW-1185">Reference proteome</keyword>
<dbReference type="Pfam" id="PF00672">
    <property type="entry name" value="HAMP"/>
    <property type="match status" value="1"/>
</dbReference>
<evidence type="ECO:0000256" key="5">
    <source>
        <dbReference type="ARBA" id="ARBA00022679"/>
    </source>
</evidence>
<dbReference type="GO" id="GO:0005886">
    <property type="term" value="C:plasma membrane"/>
    <property type="evidence" value="ECO:0007669"/>
    <property type="project" value="TreeGrafter"/>
</dbReference>
<dbReference type="InterPro" id="IPR003660">
    <property type="entry name" value="HAMP_dom"/>
</dbReference>
<feature type="transmembrane region" description="Helical" evidence="10">
    <location>
        <begin position="177"/>
        <end position="196"/>
    </location>
</feature>
<dbReference type="EMBL" id="CP002547">
    <property type="protein sequence ID" value="ADY54507.1"/>
    <property type="molecule type" value="Genomic_DNA"/>
</dbReference>
<dbReference type="InterPro" id="IPR000014">
    <property type="entry name" value="PAS"/>
</dbReference>
<feature type="transmembrane region" description="Helical" evidence="10">
    <location>
        <begin position="6"/>
        <end position="24"/>
    </location>
</feature>
<dbReference type="FunFam" id="1.10.287.130:FF:000001">
    <property type="entry name" value="Two-component sensor histidine kinase"/>
    <property type="match status" value="1"/>
</dbReference>
<evidence type="ECO:0000259" key="12">
    <source>
        <dbReference type="PROSITE" id="PS50885"/>
    </source>
</evidence>
<dbReference type="KEGG" id="sgy:Sgly_0136"/>
<keyword evidence="5" id="KW-0808">Transferase</keyword>
<dbReference type="OrthoDB" id="112712at2"/>
<dbReference type="FunFam" id="3.30.565.10:FF:000006">
    <property type="entry name" value="Sensor histidine kinase WalK"/>
    <property type="match status" value="1"/>
</dbReference>
<evidence type="ECO:0000313" key="14">
    <source>
        <dbReference type="Proteomes" id="UP000007488"/>
    </source>
</evidence>
<dbReference type="InterPro" id="IPR050351">
    <property type="entry name" value="BphY/WalK/GraS-like"/>
</dbReference>
<dbReference type="Gene3D" id="6.10.340.10">
    <property type="match status" value="1"/>
</dbReference>
<dbReference type="HOGENOM" id="CLU_000445_89_2_9"/>
<accession>F0SVN1</accession>
<keyword evidence="8 10" id="KW-0472">Membrane</keyword>
<dbReference type="PROSITE" id="PS50885">
    <property type="entry name" value="HAMP"/>
    <property type="match status" value="1"/>
</dbReference>
<feature type="domain" description="Histidine kinase" evidence="11">
    <location>
        <begin position="380"/>
        <end position="595"/>
    </location>
</feature>
<dbReference type="NCBIfam" id="NF046044">
    <property type="entry name" value="PnpS"/>
    <property type="match status" value="1"/>
</dbReference>
<evidence type="ECO:0000256" key="1">
    <source>
        <dbReference type="ARBA" id="ARBA00000085"/>
    </source>
</evidence>
<reference evidence="13 14" key="1">
    <citation type="journal article" date="2011" name="Stand. Genomic Sci.">
        <title>Complete genome sequence of Syntrophobotulus glycolicus type strain (FlGlyR).</title>
        <authorList>
            <person name="Han C."/>
            <person name="Mwirichia R."/>
            <person name="Chertkov O."/>
            <person name="Held B."/>
            <person name="Lapidus A."/>
            <person name="Nolan M."/>
            <person name="Lucas S."/>
            <person name="Hammon N."/>
            <person name="Deshpande S."/>
            <person name="Cheng J.F."/>
            <person name="Tapia R."/>
            <person name="Goodwin L."/>
            <person name="Pitluck S."/>
            <person name="Huntemann M."/>
            <person name="Liolios K."/>
            <person name="Ivanova N."/>
            <person name="Pagani I."/>
            <person name="Mavromatis K."/>
            <person name="Ovchinikova G."/>
            <person name="Pati A."/>
            <person name="Chen A."/>
            <person name="Palaniappan K."/>
            <person name="Land M."/>
            <person name="Hauser L."/>
            <person name="Brambilla E.M."/>
            <person name="Rohde M."/>
            <person name="Spring S."/>
            <person name="Sikorski J."/>
            <person name="Goker M."/>
            <person name="Woyke T."/>
            <person name="Bristow J."/>
            <person name="Eisen J.A."/>
            <person name="Markowitz V."/>
            <person name="Hugenholtz P."/>
            <person name="Kyrpides N.C."/>
            <person name="Klenk H.P."/>
            <person name="Detter J.C."/>
        </authorList>
    </citation>
    <scope>NUCLEOTIDE SEQUENCE [LARGE SCALE GENOMIC DNA]</scope>
    <source>
        <strain evidence="14">DSM 8271 / FlGlyR</strain>
    </source>
</reference>
<evidence type="ECO:0000256" key="6">
    <source>
        <dbReference type="ARBA" id="ARBA00022777"/>
    </source>
</evidence>
<keyword evidence="9" id="KW-0175">Coiled coil</keyword>
<evidence type="ECO:0000256" key="3">
    <source>
        <dbReference type="ARBA" id="ARBA00012438"/>
    </source>
</evidence>
<evidence type="ECO:0000256" key="7">
    <source>
        <dbReference type="ARBA" id="ARBA00023012"/>
    </source>
</evidence>
<dbReference type="InterPro" id="IPR003661">
    <property type="entry name" value="HisK_dim/P_dom"/>
</dbReference>
<evidence type="ECO:0000256" key="4">
    <source>
        <dbReference type="ARBA" id="ARBA00022553"/>
    </source>
</evidence>
<dbReference type="CDD" id="cd06225">
    <property type="entry name" value="HAMP"/>
    <property type="match status" value="1"/>
</dbReference>
<dbReference type="CDD" id="cd00082">
    <property type="entry name" value="HisKA"/>
    <property type="match status" value="1"/>
</dbReference>
<dbReference type="Pfam" id="PF00989">
    <property type="entry name" value="PAS"/>
    <property type="match status" value="1"/>
</dbReference>
<dbReference type="eggNOG" id="COG5002">
    <property type="taxonomic scope" value="Bacteria"/>
</dbReference>
<dbReference type="SMART" id="SM00304">
    <property type="entry name" value="HAMP"/>
    <property type="match status" value="1"/>
</dbReference>
<dbReference type="Pfam" id="PF00512">
    <property type="entry name" value="HisKA"/>
    <property type="match status" value="1"/>
</dbReference>
<dbReference type="SUPFAM" id="SSF55874">
    <property type="entry name" value="ATPase domain of HSP90 chaperone/DNA topoisomerase II/histidine kinase"/>
    <property type="match status" value="1"/>
</dbReference>
<comment type="catalytic activity">
    <reaction evidence="1">
        <text>ATP + protein L-histidine = ADP + protein N-phospho-L-histidine.</text>
        <dbReference type="EC" id="2.7.13.3"/>
    </reaction>
</comment>
<dbReference type="GO" id="GO:0004721">
    <property type="term" value="F:phosphoprotein phosphatase activity"/>
    <property type="evidence" value="ECO:0007669"/>
    <property type="project" value="TreeGrafter"/>
</dbReference>
<dbReference type="GO" id="GO:0006355">
    <property type="term" value="P:regulation of DNA-templated transcription"/>
    <property type="evidence" value="ECO:0007669"/>
    <property type="project" value="InterPro"/>
</dbReference>
<gene>
    <name evidence="13" type="ordered locus">Sgly_0136</name>
</gene>
<dbReference type="InterPro" id="IPR036097">
    <property type="entry name" value="HisK_dim/P_sf"/>
</dbReference>
<dbReference type="InterPro" id="IPR036890">
    <property type="entry name" value="HATPase_C_sf"/>
</dbReference>
<sequence length="595" mass="66655">MKKRIFVSFLVLLIIGILISAFLGTKLTLKYAQIEIEEKLRSLASMMASDLGDEAAQGMKLDYDRAAKKYADLFAKSEGDDSFSFFYAPPDSSIRVTFIDFKGQVLGESETDYQTMENHLSRKEIQEAIKGNIGQDIRASHTLDVDFLYIAAPISSTEGIARVSVPLNRIKHINQMIWLYALVGILGGLLFTIPLAKKLSSSVTKPVRELINACGEIAKGNYFRRVYYHANDELGEMAKNFNLMASKLENTVKDLTEQNAKVDSILKSMQGGLIAVNIRQRIILINTMACDILGIPYHQGILGMNLIKLVRNQQINKVLRDSMEKNVPQMELINIEEKIIRVYANPIKGHQNENMGGIVTMLDITNIKKLEQMRTEFVSNVSHELKTPLTSIRGFIDTLKDGAVNDPEVAGKFLDIIDIEAERLSRLINEILQLSEIESMKQDRNIEDVFLKPVIDEVFSILQQSAEERKVGLHADIAESVSIQANKDKIKQLLINLIDNAIKYNIENGSVTVKAEQAGGKVLISVRDTGIGIEKEYLDRIFERFYRVDRGRSSELGGTGLGLSIVKHIVNLYQGRIDVDSDPGKGTEFKIEIPD</sequence>
<evidence type="ECO:0000313" key="13">
    <source>
        <dbReference type="EMBL" id="ADY54507.1"/>
    </source>
</evidence>
<dbReference type="Pfam" id="PF02518">
    <property type="entry name" value="HATPase_c"/>
    <property type="match status" value="1"/>
</dbReference>
<reference evidence="14" key="2">
    <citation type="submission" date="2011-02" db="EMBL/GenBank/DDBJ databases">
        <title>The complete genome of Syntrophobotulus glycolicus DSM 8271.</title>
        <authorList>
            <person name="Lucas S."/>
            <person name="Copeland A."/>
            <person name="Lapidus A."/>
            <person name="Bruce D."/>
            <person name="Goodwin L."/>
            <person name="Pitluck S."/>
            <person name="Kyrpides N."/>
            <person name="Mavromatis K."/>
            <person name="Pagani I."/>
            <person name="Ivanova N."/>
            <person name="Mikhailova N."/>
            <person name="Chertkov O."/>
            <person name="Held B."/>
            <person name="Detter J.C."/>
            <person name="Tapia R."/>
            <person name="Han C."/>
            <person name="Land M."/>
            <person name="Hauser L."/>
            <person name="Markowitz V."/>
            <person name="Cheng J.-F."/>
            <person name="Hugenholtz P."/>
            <person name="Woyke T."/>
            <person name="Wu D."/>
            <person name="Spring S."/>
            <person name="Schroeder M."/>
            <person name="Brambilla E."/>
            <person name="Klenk H.-P."/>
            <person name="Eisen J.A."/>
        </authorList>
    </citation>
    <scope>NUCLEOTIDE SEQUENCE [LARGE SCALE GENOMIC DNA]</scope>
    <source>
        <strain evidence="14">DSM 8271 / FlGlyR</strain>
    </source>
</reference>
<dbReference type="PANTHER" id="PTHR45453">
    <property type="entry name" value="PHOSPHATE REGULON SENSOR PROTEIN PHOR"/>
    <property type="match status" value="1"/>
</dbReference>
<keyword evidence="4" id="KW-0597">Phosphoprotein</keyword>
<protein>
    <recommendedName>
        <fullName evidence="3">histidine kinase</fullName>
        <ecNumber evidence="3">2.7.13.3</ecNumber>
    </recommendedName>
</protein>
<keyword evidence="10" id="KW-0812">Transmembrane</keyword>
<keyword evidence="6 13" id="KW-0418">Kinase</keyword>
<keyword evidence="10" id="KW-1133">Transmembrane helix</keyword>
<dbReference type="SMART" id="SM00388">
    <property type="entry name" value="HisKA"/>
    <property type="match status" value="1"/>
</dbReference>
<name>F0SVN1_SYNGF</name>
<dbReference type="GO" id="GO:0016036">
    <property type="term" value="P:cellular response to phosphate starvation"/>
    <property type="evidence" value="ECO:0007669"/>
    <property type="project" value="TreeGrafter"/>
</dbReference>
<evidence type="ECO:0000256" key="8">
    <source>
        <dbReference type="ARBA" id="ARBA00023136"/>
    </source>
</evidence>
<dbReference type="PANTHER" id="PTHR45453:SF1">
    <property type="entry name" value="PHOSPHATE REGULON SENSOR PROTEIN PHOR"/>
    <property type="match status" value="1"/>
</dbReference>
<evidence type="ECO:0000256" key="9">
    <source>
        <dbReference type="SAM" id="Coils"/>
    </source>
</evidence>
<dbReference type="SUPFAM" id="SSF55785">
    <property type="entry name" value="PYP-like sensor domain (PAS domain)"/>
    <property type="match status" value="1"/>
</dbReference>
<feature type="coiled-coil region" evidence="9">
    <location>
        <begin position="238"/>
        <end position="265"/>
    </location>
</feature>
<dbReference type="NCBIfam" id="TIGR00229">
    <property type="entry name" value="sensory_box"/>
    <property type="match status" value="1"/>
</dbReference>
<keyword evidence="7" id="KW-0902">Two-component regulatory system</keyword>
<dbReference type="Gene3D" id="1.10.287.130">
    <property type="match status" value="1"/>
</dbReference>
<evidence type="ECO:0000259" key="11">
    <source>
        <dbReference type="PROSITE" id="PS50109"/>
    </source>
</evidence>
<feature type="domain" description="HAMP" evidence="12">
    <location>
        <begin position="201"/>
        <end position="253"/>
    </location>
</feature>
<dbReference type="InterPro" id="IPR035965">
    <property type="entry name" value="PAS-like_dom_sf"/>
</dbReference>
<organism evidence="13 14">
    <name type="scientific">Syntrophobotulus glycolicus (strain DSM 8271 / FlGlyR)</name>
    <dbReference type="NCBI Taxonomy" id="645991"/>
    <lineage>
        <taxon>Bacteria</taxon>
        <taxon>Bacillati</taxon>
        <taxon>Bacillota</taxon>
        <taxon>Clostridia</taxon>
        <taxon>Eubacteriales</taxon>
        <taxon>Desulfitobacteriaceae</taxon>
        <taxon>Syntrophobotulus</taxon>
    </lineage>
</organism>
<dbReference type="SMART" id="SM00387">
    <property type="entry name" value="HATPase_c"/>
    <property type="match status" value="1"/>
</dbReference>
<dbReference type="AlphaFoldDB" id="F0SVN1"/>
<proteinExistence type="predicted"/>